<gene>
    <name evidence="3" type="ORF">Q5Y73_03705</name>
</gene>
<reference evidence="3 4" key="1">
    <citation type="submission" date="2023-08" db="EMBL/GenBank/DDBJ databases">
        <authorList>
            <person name="Park J.-S."/>
        </authorList>
    </citation>
    <scope>NUCLEOTIDE SEQUENCE [LARGE SCALE GENOMIC DNA]</scope>
    <source>
        <strain evidence="3 4">2205SS18-9</strain>
    </source>
</reference>
<dbReference type="RefSeq" id="WP_305990482.1">
    <property type="nucleotide sequence ID" value="NZ_JAVAMP010000001.1"/>
</dbReference>
<protein>
    <submittedName>
        <fullName evidence="3">Site-specific integrase</fullName>
    </submittedName>
</protein>
<dbReference type="CDD" id="cd01189">
    <property type="entry name" value="INT_ICEBs1_C_like"/>
    <property type="match status" value="1"/>
</dbReference>
<keyword evidence="4" id="KW-1185">Reference proteome</keyword>
<proteinExistence type="predicted"/>
<evidence type="ECO:0000259" key="2">
    <source>
        <dbReference type="PROSITE" id="PS51898"/>
    </source>
</evidence>
<dbReference type="InterPro" id="IPR013762">
    <property type="entry name" value="Integrase-like_cat_sf"/>
</dbReference>
<name>A0ABT9IVT6_9BACL</name>
<keyword evidence="1" id="KW-0233">DNA recombination</keyword>
<dbReference type="InterPro" id="IPR011010">
    <property type="entry name" value="DNA_brk_join_enz"/>
</dbReference>
<dbReference type="Proteomes" id="UP001231941">
    <property type="component" value="Unassembled WGS sequence"/>
</dbReference>
<evidence type="ECO:0000256" key="1">
    <source>
        <dbReference type="ARBA" id="ARBA00023172"/>
    </source>
</evidence>
<dbReference type="InterPro" id="IPR002104">
    <property type="entry name" value="Integrase_catalytic"/>
</dbReference>
<comment type="caution">
    <text evidence="3">The sequence shown here is derived from an EMBL/GenBank/DDBJ whole genome shotgun (WGS) entry which is preliminary data.</text>
</comment>
<sequence length="222" mass="26144">MKGVKKPKLVEKEDFYDEEEIASLFEALDKVSDLWRIMIKLALTMGMRRGELLRLEWSHINFEEKTINIKQSLSKTIDSRPVIKEPKTKKSVRSISMPESVSIELKQYQTLQRDNKSQVGSDWTESEFDFVFCDPYGQALYYTSPTMWWNRFIKRNNLRKIRLHDILHTHVTMAISAKHHDATITKRMGWSTSRMIDRYGHLIKSADEAVADTFEQLRKKSK</sequence>
<dbReference type="Pfam" id="PF00589">
    <property type="entry name" value="Phage_integrase"/>
    <property type="match status" value="1"/>
</dbReference>
<dbReference type="Gene3D" id="1.10.443.10">
    <property type="entry name" value="Intergrase catalytic core"/>
    <property type="match status" value="1"/>
</dbReference>
<dbReference type="SUPFAM" id="SSF56349">
    <property type="entry name" value="DNA breaking-rejoining enzymes"/>
    <property type="match status" value="1"/>
</dbReference>
<dbReference type="PROSITE" id="PS51898">
    <property type="entry name" value="TYR_RECOMBINASE"/>
    <property type="match status" value="1"/>
</dbReference>
<organism evidence="3 4">
    <name type="scientific">Chengkuizengella axinellae</name>
    <dbReference type="NCBI Taxonomy" id="3064388"/>
    <lineage>
        <taxon>Bacteria</taxon>
        <taxon>Bacillati</taxon>
        <taxon>Bacillota</taxon>
        <taxon>Bacilli</taxon>
        <taxon>Bacillales</taxon>
        <taxon>Paenibacillaceae</taxon>
        <taxon>Chengkuizengella</taxon>
    </lineage>
</organism>
<dbReference type="InterPro" id="IPR050090">
    <property type="entry name" value="Tyrosine_recombinase_XerCD"/>
</dbReference>
<dbReference type="PANTHER" id="PTHR30349:SF64">
    <property type="entry name" value="PROPHAGE INTEGRASE INTD-RELATED"/>
    <property type="match status" value="1"/>
</dbReference>
<dbReference type="PANTHER" id="PTHR30349">
    <property type="entry name" value="PHAGE INTEGRASE-RELATED"/>
    <property type="match status" value="1"/>
</dbReference>
<evidence type="ECO:0000313" key="3">
    <source>
        <dbReference type="EMBL" id="MDP5273197.1"/>
    </source>
</evidence>
<dbReference type="EMBL" id="JAVAMP010000001">
    <property type="protein sequence ID" value="MDP5273197.1"/>
    <property type="molecule type" value="Genomic_DNA"/>
</dbReference>
<evidence type="ECO:0000313" key="4">
    <source>
        <dbReference type="Proteomes" id="UP001231941"/>
    </source>
</evidence>
<feature type="domain" description="Tyr recombinase" evidence="2">
    <location>
        <begin position="11"/>
        <end position="212"/>
    </location>
</feature>
<accession>A0ABT9IVT6</accession>